<organism evidence="1 2">
    <name type="scientific">Clostridium botulinum</name>
    <dbReference type="NCBI Taxonomy" id="1491"/>
    <lineage>
        <taxon>Bacteria</taxon>
        <taxon>Bacillati</taxon>
        <taxon>Bacillota</taxon>
        <taxon>Clostridia</taxon>
        <taxon>Eubacteriales</taxon>
        <taxon>Clostridiaceae</taxon>
        <taxon>Clostridium</taxon>
    </lineage>
</organism>
<evidence type="ECO:0000313" key="1">
    <source>
        <dbReference type="EMBL" id="NEZ93708.1"/>
    </source>
</evidence>
<comment type="caution">
    <text evidence="1">The sequence shown here is derived from an EMBL/GenBank/DDBJ whole genome shotgun (WGS) entry which is preliminary data.</text>
</comment>
<protein>
    <submittedName>
        <fullName evidence="1">Uncharacterized protein</fullName>
    </submittedName>
</protein>
<dbReference type="AlphaFoldDB" id="A0A846I2H7"/>
<dbReference type="EMBL" id="SGKC01000048">
    <property type="protein sequence ID" value="NEZ93708.1"/>
    <property type="molecule type" value="Genomic_DNA"/>
</dbReference>
<proteinExistence type="predicted"/>
<sequence>MNKIRFKKGSFKMGYCIDKEEGIIKIKKENMELALKKLSNFFQNGGSLRWVNGFNIEDMTAVEDDEETPLELEEIWNDLRYGYKETKTHYEIVDFLGEKLGDDLKLFELIAEYCEDGYLQFAGEDGEHFRIVIKEGKATETWAQLTWN</sequence>
<reference evidence="1 2" key="1">
    <citation type="submission" date="2019-02" db="EMBL/GenBank/DDBJ databases">
        <title>Genome sequencing of Clostridium botulinum clinical isolates.</title>
        <authorList>
            <person name="Brunt J."/>
            <person name="Van Vliet A.H.M."/>
            <person name="Stringer S.C."/>
            <person name="Grant K.A."/>
            <person name="Carter A.C."/>
            <person name="Peck M.W."/>
        </authorList>
    </citation>
    <scope>NUCLEOTIDE SEQUENCE [LARGE SCALE GENOMIC DNA]</scope>
    <source>
        <strain evidence="1 2">H142660711</strain>
    </source>
</reference>
<evidence type="ECO:0000313" key="2">
    <source>
        <dbReference type="Proteomes" id="UP000473887"/>
    </source>
</evidence>
<name>A0A846I2H7_CLOBO</name>
<gene>
    <name evidence="1" type="ORF">EXM69_17615</name>
</gene>
<accession>A0A846I2H7</accession>
<dbReference type="Proteomes" id="UP000473887">
    <property type="component" value="Unassembled WGS sequence"/>
</dbReference>